<dbReference type="PANTHER" id="PTHR43190">
    <property type="entry name" value="N-ACETYL-D-GLUCOSAMINE KINASE"/>
    <property type="match status" value="1"/>
</dbReference>
<dbReference type="RefSeq" id="WP_149849968.1">
    <property type="nucleotide sequence ID" value="NZ_VUOB01000022.1"/>
</dbReference>
<dbReference type="SUPFAM" id="SSF53067">
    <property type="entry name" value="Actin-like ATPase domain"/>
    <property type="match status" value="2"/>
</dbReference>
<gene>
    <name evidence="2" type="ORF">F0L68_14070</name>
</gene>
<dbReference type="Pfam" id="PF01869">
    <property type="entry name" value="BcrAD_BadFG"/>
    <property type="match status" value="1"/>
</dbReference>
<reference evidence="2 3" key="2">
    <citation type="submission" date="2019-09" db="EMBL/GenBank/DDBJ databases">
        <authorList>
            <person name="Jin C."/>
        </authorList>
    </citation>
    <scope>NUCLEOTIDE SEQUENCE [LARGE SCALE GENOMIC DNA]</scope>
    <source>
        <strain evidence="2 3">AN110305</strain>
    </source>
</reference>
<comment type="caution">
    <text evidence="2">The sequence shown here is derived from an EMBL/GenBank/DDBJ whole genome shotgun (WGS) entry which is preliminary data.</text>
</comment>
<dbReference type="InterPro" id="IPR052519">
    <property type="entry name" value="Euk-type_GlcNAc_Kinase"/>
</dbReference>
<organism evidence="2 3">
    <name type="scientific">Solihabitans fulvus</name>
    <dbReference type="NCBI Taxonomy" id="1892852"/>
    <lineage>
        <taxon>Bacteria</taxon>
        <taxon>Bacillati</taxon>
        <taxon>Actinomycetota</taxon>
        <taxon>Actinomycetes</taxon>
        <taxon>Pseudonocardiales</taxon>
        <taxon>Pseudonocardiaceae</taxon>
        <taxon>Solihabitans</taxon>
    </lineage>
</organism>
<evidence type="ECO:0000259" key="1">
    <source>
        <dbReference type="Pfam" id="PF01869"/>
    </source>
</evidence>
<evidence type="ECO:0000313" key="2">
    <source>
        <dbReference type="EMBL" id="KAA2262386.1"/>
    </source>
</evidence>
<dbReference type="InterPro" id="IPR002731">
    <property type="entry name" value="ATPase_BadF"/>
</dbReference>
<dbReference type="Gene3D" id="3.30.420.40">
    <property type="match status" value="2"/>
</dbReference>
<dbReference type="OrthoDB" id="8701357at2"/>
<evidence type="ECO:0000313" key="3">
    <source>
        <dbReference type="Proteomes" id="UP000323454"/>
    </source>
</evidence>
<feature type="domain" description="ATPase BadF/BadG/BcrA/BcrD type" evidence="1">
    <location>
        <begin position="10"/>
        <end position="314"/>
    </location>
</feature>
<sequence length="331" mass="33140">MTVPGSGVVVGLDAGGTATRALVFGLDGSRLAAGLAGGGNPNSHAPATAAEQIGTALRTALEGMDAGQVRAGVLGMAGASKVASDSSVAALFEAAWKGAGLRCPMRVVTDSEAAFASGTAEPDGTVLVAGTGSIAARIVDRKLVATSGGYGWLLGDEGSAYWLGREAVRGTLRALESATGSAASEGLPAAVLAQALQWRGPVVEEQRRTLRQRLITAVNAATPIQLARFAPLVSASMKAGDGSAARIVAKAAQLLADTALMIRGAEERTPMVLVGSLLGPGSPVGTRLRAELAERTEARVRVATEGAAGAAWLAALEVLGPSAPRPSYLGA</sequence>
<reference evidence="2 3" key="1">
    <citation type="submission" date="2019-09" db="EMBL/GenBank/DDBJ databases">
        <title>Goodfellowia gen. nov., a new genus of the Pseudonocardineae related to Actinoalloteichus, containing Goodfellowia coeruleoviolacea gen. nov., comb. nov. gen. nov., comb. nov.</title>
        <authorList>
            <person name="Labeda D."/>
        </authorList>
    </citation>
    <scope>NUCLEOTIDE SEQUENCE [LARGE SCALE GENOMIC DNA]</scope>
    <source>
        <strain evidence="2 3">AN110305</strain>
    </source>
</reference>
<dbReference type="PANTHER" id="PTHR43190:SF3">
    <property type="entry name" value="N-ACETYL-D-GLUCOSAMINE KINASE"/>
    <property type="match status" value="1"/>
</dbReference>
<keyword evidence="3" id="KW-1185">Reference proteome</keyword>
<dbReference type="Proteomes" id="UP000323454">
    <property type="component" value="Unassembled WGS sequence"/>
</dbReference>
<dbReference type="EMBL" id="VUOB01000022">
    <property type="protein sequence ID" value="KAA2262386.1"/>
    <property type="molecule type" value="Genomic_DNA"/>
</dbReference>
<name>A0A5B2XGL1_9PSEU</name>
<protein>
    <submittedName>
        <fullName evidence="2">ATPase</fullName>
    </submittedName>
</protein>
<proteinExistence type="predicted"/>
<dbReference type="InterPro" id="IPR043129">
    <property type="entry name" value="ATPase_NBD"/>
</dbReference>
<accession>A0A5B2XGL1</accession>
<dbReference type="AlphaFoldDB" id="A0A5B2XGL1"/>